<evidence type="ECO:0000259" key="2">
    <source>
        <dbReference type="PROSITE" id="PS50983"/>
    </source>
</evidence>
<evidence type="ECO:0000256" key="1">
    <source>
        <dbReference type="SAM" id="SignalP"/>
    </source>
</evidence>
<dbReference type="SUPFAM" id="SSF53807">
    <property type="entry name" value="Helical backbone' metal receptor"/>
    <property type="match status" value="1"/>
</dbReference>
<dbReference type="PANTHER" id="PTHR30535:SF7">
    <property type="entry name" value="IRON(III) DICITRATE-BINDING PROTEIN"/>
    <property type="match status" value="1"/>
</dbReference>
<evidence type="ECO:0000313" key="3">
    <source>
        <dbReference type="EMBL" id="CBL28686.1"/>
    </source>
</evidence>
<keyword evidence="4" id="KW-1185">Reference proteome</keyword>
<dbReference type="RefSeq" id="WP_015556833.1">
    <property type="nucleotide sequence ID" value="NC_021038.1"/>
</dbReference>
<accession>A0AB94IXZ9</accession>
<dbReference type="PROSITE" id="PS50983">
    <property type="entry name" value="FE_B12_PBP"/>
    <property type="match status" value="1"/>
</dbReference>
<gene>
    <name evidence="3" type="ORF">SY1_17850</name>
</gene>
<name>A0AB94IXZ9_9BACT</name>
<dbReference type="EMBL" id="FP929056">
    <property type="protein sequence ID" value="CBL28686.1"/>
    <property type="molecule type" value="Genomic_DNA"/>
</dbReference>
<dbReference type="KEGG" id="sbr:SY1_17850"/>
<evidence type="ECO:0000313" key="4">
    <source>
        <dbReference type="Proteomes" id="UP000008957"/>
    </source>
</evidence>
<dbReference type="InterPro" id="IPR002491">
    <property type="entry name" value="ABC_transptr_periplasmic_BD"/>
</dbReference>
<dbReference type="AlphaFoldDB" id="A0AB94IXZ9"/>
<dbReference type="Gene3D" id="3.40.50.1980">
    <property type="entry name" value="Nitrogenase molybdenum iron protein domain"/>
    <property type="match status" value="2"/>
</dbReference>
<feature type="chain" id="PRO_5044502635" evidence="1">
    <location>
        <begin position="26"/>
        <end position="336"/>
    </location>
</feature>
<dbReference type="Proteomes" id="UP000008957">
    <property type="component" value="Chromosome"/>
</dbReference>
<dbReference type="InterPro" id="IPR050902">
    <property type="entry name" value="ABC_Transporter_SBP"/>
</dbReference>
<feature type="signal peptide" evidence="1">
    <location>
        <begin position="1"/>
        <end position="25"/>
    </location>
</feature>
<protein>
    <submittedName>
        <fullName evidence="3">ABC-type Fe3+-hydroxamate transport system, periplasmic component</fullName>
    </submittedName>
</protein>
<sequence>MRNRFFAFVLCAAAALLLALSPAEAARTAYPVTIDNGDRQVTFEKAPERVVTNGDGNIIELMFALDLDDRLAGYAGFPEYGGQVAPDHRERLKKIPVAAPGYITLEVLLGQKPDLFLSGYQYGTSVPGDTSAGAITPDELEKHGVKCYNITESLIRVMKKPPVSLEDTYTDLRNLGIIFDVQDRAEQCIASMKERAAAVEAKLADVDAAKPIGVFIYQTWNAPDQPPRTVGAQAMPSALMKMAKARNVFDDIDDSYVKATWEDVVGRNPDVILILECGNANGAERKKLLMEDPVLQGVKAIQDDRVIVIRVEETYPGPRAVIGLEAIARALYPDRF</sequence>
<reference evidence="4" key="1">
    <citation type="submission" date="2010-03" db="EMBL/GenBank/DDBJ databases">
        <title>The genome sequence of Synergistetes sp. SGP1.</title>
        <authorList>
            <consortium name="metaHIT consortium -- http://www.metahit.eu/"/>
            <person name="Pajon A."/>
            <person name="Turner K."/>
            <person name="Parkhill J."/>
            <person name="Wade W."/>
            <person name="Vartoukian S."/>
        </authorList>
    </citation>
    <scope>NUCLEOTIDE SEQUENCE [LARGE SCALE GENOMIC DNA]</scope>
    <source>
        <strain evidence="4">SGP1</strain>
    </source>
</reference>
<dbReference type="Pfam" id="PF01497">
    <property type="entry name" value="Peripla_BP_2"/>
    <property type="match status" value="1"/>
</dbReference>
<dbReference type="PANTHER" id="PTHR30535">
    <property type="entry name" value="VITAMIN B12-BINDING PROTEIN"/>
    <property type="match status" value="1"/>
</dbReference>
<feature type="domain" description="Fe/B12 periplasmic-binding" evidence="2">
    <location>
        <begin position="50"/>
        <end position="336"/>
    </location>
</feature>
<reference evidence="3 4" key="2">
    <citation type="submission" date="2010-03" db="EMBL/GenBank/DDBJ databases">
        <authorList>
            <person name="Pajon A."/>
        </authorList>
    </citation>
    <scope>NUCLEOTIDE SEQUENCE [LARGE SCALE GENOMIC DNA]</scope>
    <source>
        <strain evidence="3 4">SGP1</strain>
    </source>
</reference>
<organism evidence="3 4">
    <name type="scientific">Fretibacterium fastidiosum</name>
    <dbReference type="NCBI Taxonomy" id="651822"/>
    <lineage>
        <taxon>Bacteria</taxon>
        <taxon>Thermotogati</taxon>
        <taxon>Synergistota</taxon>
        <taxon>Synergistia</taxon>
        <taxon>Synergistales</taxon>
        <taxon>Aminobacteriaceae</taxon>
        <taxon>Fretibacterium</taxon>
    </lineage>
</organism>
<keyword evidence="1" id="KW-0732">Signal</keyword>
<proteinExistence type="predicted"/>